<dbReference type="AlphaFoldDB" id="A0A399P7Q2"/>
<name>A0A399P7Q2_9MICO</name>
<dbReference type="EMBL" id="QWEA01001302">
    <property type="protein sequence ID" value="RIJ02381.1"/>
    <property type="molecule type" value="Genomic_DNA"/>
</dbReference>
<dbReference type="Proteomes" id="UP000266634">
    <property type="component" value="Unassembled WGS sequence"/>
</dbReference>
<organism evidence="1 2">
    <name type="scientific">Clavibacter michiganensis subsp. insidiosus</name>
    <dbReference type="NCBI Taxonomy" id="33014"/>
    <lineage>
        <taxon>Bacteria</taxon>
        <taxon>Bacillati</taxon>
        <taxon>Actinomycetota</taxon>
        <taxon>Actinomycetes</taxon>
        <taxon>Micrococcales</taxon>
        <taxon>Microbacteriaceae</taxon>
        <taxon>Clavibacter</taxon>
    </lineage>
</organism>
<protein>
    <submittedName>
        <fullName evidence="1">Glycosyl transferase</fullName>
    </submittedName>
</protein>
<comment type="caution">
    <text evidence="1">The sequence shown here is derived from an EMBL/GenBank/DDBJ whole genome shotgun (WGS) entry which is preliminary data.</text>
</comment>
<sequence length="161" mass="16859">MPSYLLCAPPIYGHLAPLVAVGRGLAARGNDITLLTGAKYRELVSDAGLRFAPLPEDVDFDDADLDGLLGEANAARGVAAIRKGMIAMFVRVIPGQHRALRALLEEGRFDAVLSESAFTGVAPYVELPRADRLPVLGLATTPVTLTSVDAAPFGAALPPGR</sequence>
<proteinExistence type="predicted"/>
<keyword evidence="1" id="KW-0808">Transferase</keyword>
<accession>A0A399P7Q2</accession>
<dbReference type="SUPFAM" id="SSF53756">
    <property type="entry name" value="UDP-Glycosyltransferase/glycogen phosphorylase"/>
    <property type="match status" value="1"/>
</dbReference>
<evidence type="ECO:0000313" key="1">
    <source>
        <dbReference type="EMBL" id="RIJ02381.1"/>
    </source>
</evidence>
<gene>
    <name evidence="1" type="ORF">DZF93_18210</name>
</gene>
<evidence type="ECO:0000313" key="2">
    <source>
        <dbReference type="Proteomes" id="UP000266634"/>
    </source>
</evidence>
<dbReference type="Gene3D" id="3.40.50.2000">
    <property type="entry name" value="Glycogen Phosphorylase B"/>
    <property type="match status" value="1"/>
</dbReference>
<reference evidence="1 2" key="1">
    <citation type="submission" date="2018-08" db="EMBL/GenBank/DDBJ databases">
        <title>Genome Sequence of Clavibacter michiganensis Subspecies type strains, and the Atypical Peach-Colored Strains Isolated from Tomato.</title>
        <authorList>
            <person name="Osdaghi E."/>
            <person name="Portier P."/>
            <person name="Briand M."/>
            <person name="Jacques M.-A."/>
        </authorList>
    </citation>
    <scope>NUCLEOTIDE SEQUENCE [LARGE SCALE GENOMIC DNA]</scope>
    <source>
        <strain evidence="1 2">CFBP 6488</strain>
    </source>
</reference>
<dbReference type="GO" id="GO:0016740">
    <property type="term" value="F:transferase activity"/>
    <property type="evidence" value="ECO:0007669"/>
    <property type="project" value="UniProtKB-KW"/>
</dbReference>
<feature type="non-terminal residue" evidence="1">
    <location>
        <position position="161"/>
    </location>
</feature>